<feature type="compositionally biased region" description="Acidic residues" evidence="1">
    <location>
        <begin position="97"/>
        <end position="115"/>
    </location>
</feature>
<dbReference type="AlphaFoldDB" id="A0A6J5TG73"/>
<organism evidence="2 3">
    <name type="scientific">Prunus armeniaca</name>
    <name type="common">Apricot</name>
    <name type="synonym">Armeniaca vulgaris</name>
    <dbReference type="NCBI Taxonomy" id="36596"/>
    <lineage>
        <taxon>Eukaryota</taxon>
        <taxon>Viridiplantae</taxon>
        <taxon>Streptophyta</taxon>
        <taxon>Embryophyta</taxon>
        <taxon>Tracheophyta</taxon>
        <taxon>Spermatophyta</taxon>
        <taxon>Magnoliopsida</taxon>
        <taxon>eudicotyledons</taxon>
        <taxon>Gunneridae</taxon>
        <taxon>Pentapetalae</taxon>
        <taxon>rosids</taxon>
        <taxon>fabids</taxon>
        <taxon>Rosales</taxon>
        <taxon>Rosaceae</taxon>
        <taxon>Amygdaloideae</taxon>
        <taxon>Amygdaleae</taxon>
        <taxon>Prunus</taxon>
    </lineage>
</organism>
<protein>
    <submittedName>
        <fullName evidence="2">Uncharacterized protein</fullName>
    </submittedName>
</protein>
<feature type="region of interest" description="Disordered" evidence="1">
    <location>
        <begin position="87"/>
        <end position="216"/>
    </location>
</feature>
<proteinExistence type="predicted"/>
<gene>
    <name evidence="2" type="ORF">CURHAP_LOCUS2375</name>
</gene>
<feature type="compositionally biased region" description="Basic residues" evidence="1">
    <location>
        <begin position="183"/>
        <end position="194"/>
    </location>
</feature>
<evidence type="ECO:0000313" key="2">
    <source>
        <dbReference type="EMBL" id="CAB4262906.1"/>
    </source>
</evidence>
<evidence type="ECO:0000256" key="1">
    <source>
        <dbReference type="SAM" id="MobiDB-lite"/>
    </source>
</evidence>
<evidence type="ECO:0000313" key="3">
    <source>
        <dbReference type="Proteomes" id="UP000507222"/>
    </source>
</evidence>
<reference evidence="2 3" key="1">
    <citation type="submission" date="2020-05" db="EMBL/GenBank/DDBJ databases">
        <authorList>
            <person name="Campoy J."/>
            <person name="Schneeberger K."/>
            <person name="Spophaly S."/>
        </authorList>
    </citation>
    <scope>NUCLEOTIDE SEQUENCE [LARGE SCALE GENOMIC DNA]</scope>
    <source>
        <strain evidence="2">PruArmRojPasFocal</strain>
    </source>
</reference>
<sequence length="216" mass="24443">MFTKCLQRYFTWGQCLGGLETIQSMKIGAELGYKVDITQKVTSQKVFYRVHAEDVVKEALDDMCIAHLVATIPSNRRVVLYFHDPTDQNTLGSQKEVEDEELKDSDYEYTDDEMPNIDPRMTAKKRANVPPNVGEEEPTIDPQMVPPNEGIGAISNDGEDTDALPSEGESSEDGQGNGENSKKSKKRKKIKKIKLPNCKQFRRETDLRNPQFRIGM</sequence>
<dbReference type="Proteomes" id="UP000507222">
    <property type="component" value="Unassembled WGS sequence"/>
</dbReference>
<dbReference type="EMBL" id="CAEKDK010000001">
    <property type="protein sequence ID" value="CAB4262906.1"/>
    <property type="molecule type" value="Genomic_DNA"/>
</dbReference>
<name>A0A6J5TG73_PRUAR</name>
<accession>A0A6J5TG73</accession>